<evidence type="ECO:0000313" key="3">
    <source>
        <dbReference type="Proteomes" id="UP001195483"/>
    </source>
</evidence>
<dbReference type="AlphaFoldDB" id="A0AAE0WB01"/>
<evidence type="ECO:0000259" key="1">
    <source>
        <dbReference type="Pfam" id="PF07484"/>
    </source>
</evidence>
<evidence type="ECO:0000313" key="2">
    <source>
        <dbReference type="EMBL" id="KAK3606825.1"/>
    </source>
</evidence>
<reference evidence="2" key="2">
    <citation type="journal article" date="2021" name="Genome Biol. Evol.">
        <title>Developing a high-quality reference genome for a parasitic bivalve with doubly uniparental inheritance (Bivalvia: Unionida).</title>
        <authorList>
            <person name="Smith C.H."/>
        </authorList>
    </citation>
    <scope>NUCLEOTIDE SEQUENCE</scope>
    <source>
        <strain evidence="2">CHS0354</strain>
        <tissue evidence="2">Mantle</tissue>
    </source>
</reference>
<organism evidence="2 3">
    <name type="scientific">Potamilus streckersoni</name>
    <dbReference type="NCBI Taxonomy" id="2493646"/>
    <lineage>
        <taxon>Eukaryota</taxon>
        <taxon>Metazoa</taxon>
        <taxon>Spiralia</taxon>
        <taxon>Lophotrochozoa</taxon>
        <taxon>Mollusca</taxon>
        <taxon>Bivalvia</taxon>
        <taxon>Autobranchia</taxon>
        <taxon>Heteroconchia</taxon>
        <taxon>Palaeoheterodonta</taxon>
        <taxon>Unionida</taxon>
        <taxon>Unionoidea</taxon>
        <taxon>Unionidae</taxon>
        <taxon>Ambleminae</taxon>
        <taxon>Lampsilini</taxon>
        <taxon>Potamilus</taxon>
    </lineage>
</organism>
<keyword evidence="3" id="KW-1185">Reference proteome</keyword>
<proteinExistence type="predicted"/>
<feature type="domain" description="Phage tail collar" evidence="1">
    <location>
        <begin position="45"/>
        <end position="70"/>
    </location>
</feature>
<accession>A0AAE0WB01</accession>
<comment type="caution">
    <text evidence="2">The sequence shown here is derived from an EMBL/GenBank/DDBJ whole genome shotgun (WGS) entry which is preliminary data.</text>
</comment>
<protein>
    <recommendedName>
        <fullName evidence="1">Phage tail collar domain-containing protein</fullName>
    </recommendedName>
</protein>
<reference evidence="2" key="3">
    <citation type="submission" date="2023-05" db="EMBL/GenBank/DDBJ databases">
        <authorList>
            <person name="Smith C.H."/>
        </authorList>
    </citation>
    <scope>NUCLEOTIDE SEQUENCE</scope>
    <source>
        <strain evidence="2">CHS0354</strain>
        <tissue evidence="2">Mantle</tissue>
    </source>
</reference>
<dbReference type="EMBL" id="JAEAOA010001141">
    <property type="protein sequence ID" value="KAK3606825.1"/>
    <property type="molecule type" value="Genomic_DNA"/>
</dbReference>
<dbReference type="InterPro" id="IPR037053">
    <property type="entry name" value="Phage_tail_collar_dom_sf"/>
</dbReference>
<dbReference type="SUPFAM" id="SSF88874">
    <property type="entry name" value="Receptor-binding domain of short tail fibre protein gp12"/>
    <property type="match status" value="2"/>
</dbReference>
<gene>
    <name evidence="2" type="ORF">CHS0354_018419</name>
</gene>
<dbReference type="InterPro" id="IPR011083">
    <property type="entry name" value="Phage_tail_collar_dom"/>
</dbReference>
<reference evidence="2" key="1">
    <citation type="journal article" date="2021" name="Genome Biol. Evol.">
        <title>A High-Quality Reference Genome for a Parasitic Bivalve with Doubly Uniparental Inheritance (Bivalvia: Unionida).</title>
        <authorList>
            <person name="Smith C.H."/>
        </authorList>
    </citation>
    <scope>NUCLEOTIDE SEQUENCE</scope>
    <source>
        <strain evidence="2">CHS0354</strain>
    </source>
</reference>
<sequence length="462" mass="49368">MPTELSNKLDYFVDAQNLTVSQFYVLDRADGARLNITGTGTGQLSLVQSLYGVGDGATTFRLPDLRGEFIRGWDNGRGVDRERLQGSSQADVFQHHQHLSGIGTAHLVSQELNDDFSRDKSTRPRIGAVYGWGNYYTAATTEYRPYTDQTQPRADTQSDMNYDINAGLDNGKFTSGDPATGKPPSRITADWANAVSEEIINAVKGGGLTPSSAADQLAQVLDTLRTIAQAVKSDTDSLKRRTGDLWQAVMPVGTVLHIAAPEAPAGFLVCDGTGISRTTFPELYKLFFLKADGTARFVPKTVTASVASPSVFTSSGHGFSGGERLRFSVSSGGTIPAGLYTSGDYYVDPAGITANTFYLLNAVGGTRVNITAAGTGTLSCMQSYFGGGDGLTTFNLPDLRDEFVRGFNTGTFGRKQLDAIQNIIGSVNLDVTTQGTSGAFSSFNWSDGGTAGAGKLRKWYKF</sequence>
<dbReference type="Proteomes" id="UP001195483">
    <property type="component" value="Unassembled WGS sequence"/>
</dbReference>
<dbReference type="Pfam" id="PF07484">
    <property type="entry name" value="Collar"/>
    <property type="match status" value="1"/>
</dbReference>
<name>A0AAE0WB01_9BIVA</name>
<dbReference type="Gene3D" id="3.90.1340.10">
    <property type="entry name" value="Phage tail collar domain"/>
    <property type="match status" value="1"/>
</dbReference>